<gene>
    <name evidence="2" type="ordered locus">Psta_1684</name>
</gene>
<dbReference type="eggNOG" id="ENOG5031ANS">
    <property type="taxonomic scope" value="Bacteria"/>
</dbReference>
<feature type="compositionally biased region" description="Basic and acidic residues" evidence="1">
    <location>
        <begin position="30"/>
        <end position="40"/>
    </location>
</feature>
<evidence type="ECO:0000313" key="3">
    <source>
        <dbReference type="Proteomes" id="UP000001887"/>
    </source>
</evidence>
<dbReference type="OrthoDB" id="250183at2"/>
<evidence type="ECO:0000256" key="1">
    <source>
        <dbReference type="SAM" id="MobiDB-lite"/>
    </source>
</evidence>
<dbReference type="AlphaFoldDB" id="D2QYE5"/>
<protein>
    <submittedName>
        <fullName evidence="2">Uncharacterized protein</fullName>
    </submittedName>
</protein>
<keyword evidence="3" id="KW-1185">Reference proteome</keyword>
<organism evidence="2 3">
    <name type="scientific">Pirellula staleyi (strain ATCC 27377 / DSM 6068 / ICPB 4128)</name>
    <name type="common">Pirella staleyi</name>
    <dbReference type="NCBI Taxonomy" id="530564"/>
    <lineage>
        <taxon>Bacteria</taxon>
        <taxon>Pseudomonadati</taxon>
        <taxon>Planctomycetota</taxon>
        <taxon>Planctomycetia</taxon>
        <taxon>Pirellulales</taxon>
        <taxon>Pirellulaceae</taxon>
        <taxon>Pirellula</taxon>
    </lineage>
</organism>
<reference evidence="2 3" key="1">
    <citation type="journal article" date="2009" name="Stand. Genomic Sci.">
        <title>Complete genome sequence of Pirellula staleyi type strain (ATCC 27377).</title>
        <authorList>
            <person name="Clum A."/>
            <person name="Tindall B.J."/>
            <person name="Sikorski J."/>
            <person name="Ivanova N."/>
            <person name="Mavrommatis K."/>
            <person name="Lucas S."/>
            <person name="Glavina del Rio T."/>
            <person name="Nolan M."/>
            <person name="Chen F."/>
            <person name="Tice H."/>
            <person name="Pitluck S."/>
            <person name="Cheng J.F."/>
            <person name="Chertkov O."/>
            <person name="Brettin T."/>
            <person name="Han C."/>
            <person name="Detter J.C."/>
            <person name="Kuske C."/>
            <person name="Bruce D."/>
            <person name="Goodwin L."/>
            <person name="Ovchinikova G."/>
            <person name="Pati A."/>
            <person name="Mikhailova N."/>
            <person name="Chen A."/>
            <person name="Palaniappan K."/>
            <person name="Land M."/>
            <person name="Hauser L."/>
            <person name="Chang Y.J."/>
            <person name="Jeffries C.D."/>
            <person name="Chain P."/>
            <person name="Rohde M."/>
            <person name="Goker M."/>
            <person name="Bristow J."/>
            <person name="Eisen J.A."/>
            <person name="Markowitz V."/>
            <person name="Hugenholtz P."/>
            <person name="Kyrpides N.C."/>
            <person name="Klenk H.P."/>
            <person name="Lapidus A."/>
        </authorList>
    </citation>
    <scope>NUCLEOTIDE SEQUENCE [LARGE SCALE GENOMIC DNA]</scope>
    <source>
        <strain evidence="3">ATCC 27377 / DSM 6068 / ICPB 4128</strain>
    </source>
</reference>
<evidence type="ECO:0000313" key="2">
    <source>
        <dbReference type="EMBL" id="ADB16359.1"/>
    </source>
</evidence>
<feature type="region of interest" description="Disordered" evidence="1">
    <location>
        <begin position="21"/>
        <end position="40"/>
    </location>
</feature>
<accession>D2QYE5</accession>
<name>D2QYE5_PIRSD</name>
<sequence precursor="true">MLASSFVLVCLALAQVTDPPATAPAAADKPVAEKPTAEKPAEKVDLAVQVKELVRKLDSSVQADREAAEKDLVALGSAILPLLPAVSDRTPAEVKNRLTRVRAALLQSAVESTTKTSMITLQGSMLFSKAIAEIGKQSGNSFVDYREQFNQQQPDPTIEIDIQNKPFWEAVDTVLDKAGLTIYNYDEEASAIAYTARGEGAVDRVGRATYSGIFRIEPTRVQATRDLRNPASRTLRLTLDVAWEPRVRPIVLEQPLAEVSATDDAGNPIEIDGSEGNPEVSVEGANAAVEMDYLLKLPPRSVNQVKSLKGKLTAVVLGRVEAFEFENLDKTRASQQQRGGVTVTVDSCRKNDEIYDVQFRVRFDKAANALESHRGWIYNNECYLTAADGSRIENAGLEATLVDTNEVGLSYKFDIGNAKDATGLKFVYKTPAAILKIPVEFELAPIDLP</sequence>
<proteinExistence type="predicted"/>
<dbReference type="STRING" id="530564.Psta_1684"/>
<dbReference type="HOGENOM" id="CLU_629570_0_0_0"/>
<dbReference type="EMBL" id="CP001848">
    <property type="protein sequence ID" value="ADB16359.1"/>
    <property type="molecule type" value="Genomic_DNA"/>
</dbReference>
<dbReference type="KEGG" id="psl:Psta_1684"/>
<dbReference type="Proteomes" id="UP000001887">
    <property type="component" value="Chromosome"/>
</dbReference>